<protein>
    <recommendedName>
        <fullName evidence="3">Chemokine interleukin-8-like domain-containing protein</fullName>
    </recommendedName>
</protein>
<dbReference type="GO" id="GO:0008009">
    <property type="term" value="F:chemokine activity"/>
    <property type="evidence" value="ECO:0007669"/>
    <property type="project" value="InterPro"/>
</dbReference>
<dbReference type="EMBL" id="JAFJMO010000011">
    <property type="protein sequence ID" value="KAJ8263036.1"/>
    <property type="molecule type" value="Genomic_DNA"/>
</dbReference>
<organism evidence="4 5">
    <name type="scientific">Conger conger</name>
    <name type="common">Conger eel</name>
    <name type="synonym">Muraena conger</name>
    <dbReference type="NCBI Taxonomy" id="82655"/>
    <lineage>
        <taxon>Eukaryota</taxon>
        <taxon>Metazoa</taxon>
        <taxon>Chordata</taxon>
        <taxon>Craniata</taxon>
        <taxon>Vertebrata</taxon>
        <taxon>Euteleostomi</taxon>
        <taxon>Actinopterygii</taxon>
        <taxon>Neopterygii</taxon>
        <taxon>Teleostei</taxon>
        <taxon>Anguilliformes</taxon>
        <taxon>Congridae</taxon>
        <taxon>Conger</taxon>
    </lineage>
</organism>
<dbReference type="PRINTS" id="PR00437">
    <property type="entry name" value="SMALLCYTKCXC"/>
</dbReference>
<evidence type="ECO:0000259" key="3">
    <source>
        <dbReference type="SMART" id="SM00199"/>
    </source>
</evidence>
<sequence>MRIIISLWFCAMLVITTMTEAHPMSDSQRCICIKGVIPFIRPRNILDYQVYPATPSCDRVEIVVLLHKPRRTVCLDPDSSIGQRLRFAKLN</sequence>
<evidence type="ECO:0000313" key="4">
    <source>
        <dbReference type="EMBL" id="KAJ8263036.1"/>
    </source>
</evidence>
<reference evidence="4" key="1">
    <citation type="journal article" date="2023" name="Science">
        <title>Genome structures resolve the early diversification of teleost fishes.</title>
        <authorList>
            <person name="Parey E."/>
            <person name="Louis A."/>
            <person name="Montfort J."/>
            <person name="Bouchez O."/>
            <person name="Roques C."/>
            <person name="Iampietro C."/>
            <person name="Lluch J."/>
            <person name="Castinel A."/>
            <person name="Donnadieu C."/>
            <person name="Desvignes T."/>
            <person name="Floi Bucao C."/>
            <person name="Jouanno E."/>
            <person name="Wen M."/>
            <person name="Mejri S."/>
            <person name="Dirks R."/>
            <person name="Jansen H."/>
            <person name="Henkel C."/>
            <person name="Chen W.J."/>
            <person name="Zahm M."/>
            <person name="Cabau C."/>
            <person name="Klopp C."/>
            <person name="Thompson A.W."/>
            <person name="Robinson-Rechavi M."/>
            <person name="Braasch I."/>
            <person name="Lecointre G."/>
            <person name="Bobe J."/>
            <person name="Postlethwait J.H."/>
            <person name="Berthelot C."/>
            <person name="Roest Crollius H."/>
            <person name="Guiguen Y."/>
        </authorList>
    </citation>
    <scope>NUCLEOTIDE SEQUENCE</scope>
    <source>
        <strain evidence="4">Concon-B</strain>
    </source>
</reference>
<keyword evidence="2" id="KW-0732">Signal</keyword>
<evidence type="ECO:0000256" key="1">
    <source>
        <dbReference type="ARBA" id="ARBA00022514"/>
    </source>
</evidence>
<name>A0A9Q1HUV5_CONCO</name>
<accession>A0A9Q1HUV5</accession>
<dbReference type="OrthoDB" id="9948647at2759"/>
<feature type="domain" description="Chemokine interleukin-8-like" evidence="3">
    <location>
        <begin position="27"/>
        <end position="89"/>
    </location>
</feature>
<dbReference type="SUPFAM" id="SSF54117">
    <property type="entry name" value="Interleukin 8-like chemokines"/>
    <property type="match status" value="1"/>
</dbReference>
<feature type="signal peptide" evidence="2">
    <location>
        <begin position="1"/>
        <end position="21"/>
    </location>
</feature>
<evidence type="ECO:0000256" key="2">
    <source>
        <dbReference type="SAM" id="SignalP"/>
    </source>
</evidence>
<dbReference type="GO" id="GO:0006955">
    <property type="term" value="P:immune response"/>
    <property type="evidence" value="ECO:0007669"/>
    <property type="project" value="InterPro"/>
</dbReference>
<keyword evidence="1" id="KW-0202">Cytokine</keyword>
<dbReference type="AlphaFoldDB" id="A0A9Q1HUV5"/>
<gene>
    <name evidence="4" type="ORF">COCON_G00154930</name>
</gene>
<dbReference type="Gene3D" id="2.40.50.40">
    <property type="match status" value="1"/>
</dbReference>
<dbReference type="Proteomes" id="UP001152803">
    <property type="component" value="Unassembled WGS sequence"/>
</dbReference>
<keyword evidence="5" id="KW-1185">Reference proteome</keyword>
<evidence type="ECO:0000313" key="5">
    <source>
        <dbReference type="Proteomes" id="UP001152803"/>
    </source>
</evidence>
<dbReference type="SMART" id="SM00199">
    <property type="entry name" value="SCY"/>
    <property type="match status" value="1"/>
</dbReference>
<dbReference type="Pfam" id="PF00048">
    <property type="entry name" value="IL8"/>
    <property type="match status" value="1"/>
</dbReference>
<dbReference type="InterPro" id="IPR001811">
    <property type="entry name" value="Chemokine_IL8-like_dom"/>
</dbReference>
<dbReference type="InterPro" id="IPR036048">
    <property type="entry name" value="Interleukin_8-like_sf"/>
</dbReference>
<dbReference type="InterPro" id="IPR001089">
    <property type="entry name" value="Chemokine_CXC"/>
</dbReference>
<proteinExistence type="predicted"/>
<feature type="chain" id="PRO_5040404498" description="Chemokine interleukin-8-like domain-containing protein" evidence="2">
    <location>
        <begin position="22"/>
        <end position="91"/>
    </location>
</feature>
<dbReference type="GO" id="GO:0005615">
    <property type="term" value="C:extracellular space"/>
    <property type="evidence" value="ECO:0007669"/>
    <property type="project" value="UniProtKB-KW"/>
</dbReference>
<comment type="caution">
    <text evidence="4">The sequence shown here is derived from an EMBL/GenBank/DDBJ whole genome shotgun (WGS) entry which is preliminary data.</text>
</comment>